<sequence length="474" mass="48879">MGHSSSRRASSQEQAEAARPDAGGTRLNRRAFFAVGGSLAAAGLLAACGGNTGRGDASTTSQPGTAAGGAGTSGAGTSGPAASGAGTGGSKPTLQQWYHQYGEEGTEAAVKRYAASYPNATVEVSWFPGDYESKAASALLTSSPPDVFEGANGPTIDQIQQGLVADLTDLLGDAKSDFNPAMLERMSYDGKVWGIPETIDMQLLVYRKSLLDKAGVKPPTSFEELRAAAKALTQGKQKGLFVGNDGGVGTLVGPSLWSVGEDYVTDGKVGFTPEQAGPALAGLHTLFTSGNLLLGAPTDWSDPSALTNGLCAMQWTGLWNFPQFQKALGDDFGVAAWPAFAAGAGKPSVPIGAYGSCVAAKGANVDAAKAFVKWLWVDNTADQLDFAQSYGFHLPSRESVAAKADKLKSGQAAEALKIFQTDGHAQTPMLWTSKSSTAMSDAATRIIKDGADAKAELAKVVATVEAELKRVTAK</sequence>
<dbReference type="PROSITE" id="PS51318">
    <property type="entry name" value="TAT"/>
    <property type="match status" value="1"/>
</dbReference>
<feature type="compositionally biased region" description="Low complexity" evidence="4">
    <location>
        <begin position="7"/>
        <end position="17"/>
    </location>
</feature>
<keyword evidence="3" id="KW-0732">Signal</keyword>
<dbReference type="AlphaFoldDB" id="A0A849A147"/>
<evidence type="ECO:0000256" key="4">
    <source>
        <dbReference type="SAM" id="MobiDB-lite"/>
    </source>
</evidence>
<organism evidence="5 6">
    <name type="scientific">Nakamurella aerolata</name>
    <dbReference type="NCBI Taxonomy" id="1656892"/>
    <lineage>
        <taxon>Bacteria</taxon>
        <taxon>Bacillati</taxon>
        <taxon>Actinomycetota</taxon>
        <taxon>Actinomycetes</taxon>
        <taxon>Nakamurellales</taxon>
        <taxon>Nakamurellaceae</taxon>
        <taxon>Nakamurella</taxon>
    </lineage>
</organism>
<dbReference type="InterPro" id="IPR006059">
    <property type="entry name" value="SBP"/>
</dbReference>
<comment type="caution">
    <text evidence="5">The sequence shown here is derived from an EMBL/GenBank/DDBJ whole genome shotgun (WGS) entry which is preliminary data.</text>
</comment>
<evidence type="ECO:0000313" key="6">
    <source>
        <dbReference type="Proteomes" id="UP000562984"/>
    </source>
</evidence>
<dbReference type="Pfam" id="PF01547">
    <property type="entry name" value="SBP_bac_1"/>
    <property type="match status" value="1"/>
</dbReference>
<feature type="region of interest" description="Disordered" evidence="4">
    <location>
        <begin position="52"/>
        <end position="93"/>
    </location>
</feature>
<dbReference type="Gene3D" id="3.40.190.10">
    <property type="entry name" value="Periplasmic binding protein-like II"/>
    <property type="match status" value="1"/>
</dbReference>
<dbReference type="GO" id="GO:0015768">
    <property type="term" value="P:maltose transport"/>
    <property type="evidence" value="ECO:0007669"/>
    <property type="project" value="TreeGrafter"/>
</dbReference>
<feature type="region of interest" description="Disordered" evidence="4">
    <location>
        <begin position="1"/>
        <end position="26"/>
    </location>
</feature>
<dbReference type="GO" id="GO:1901982">
    <property type="term" value="F:maltose binding"/>
    <property type="evidence" value="ECO:0007669"/>
    <property type="project" value="TreeGrafter"/>
</dbReference>
<dbReference type="PANTHER" id="PTHR30061">
    <property type="entry name" value="MALTOSE-BINDING PERIPLASMIC PROTEIN"/>
    <property type="match status" value="1"/>
</dbReference>
<dbReference type="GO" id="GO:0042956">
    <property type="term" value="P:maltodextrin transmembrane transport"/>
    <property type="evidence" value="ECO:0007669"/>
    <property type="project" value="TreeGrafter"/>
</dbReference>
<dbReference type="GO" id="GO:0055052">
    <property type="term" value="C:ATP-binding cassette (ABC) transporter complex, substrate-binding subunit-containing"/>
    <property type="evidence" value="ECO:0007669"/>
    <property type="project" value="TreeGrafter"/>
</dbReference>
<dbReference type="Proteomes" id="UP000562984">
    <property type="component" value="Unassembled WGS sequence"/>
</dbReference>
<reference evidence="5 6" key="1">
    <citation type="submission" date="2020-05" db="EMBL/GenBank/DDBJ databases">
        <title>Nakamurella sp. DB0629 isolated from air conditioner.</title>
        <authorList>
            <person name="Kim D.H."/>
            <person name="Kim D.-U."/>
        </authorList>
    </citation>
    <scope>NUCLEOTIDE SEQUENCE [LARGE SCALE GENOMIC DNA]</scope>
    <source>
        <strain evidence="5 6">DB0629</strain>
    </source>
</reference>
<keyword evidence="6" id="KW-1185">Reference proteome</keyword>
<name>A0A849A147_9ACTN</name>
<evidence type="ECO:0000313" key="5">
    <source>
        <dbReference type="EMBL" id="NNG34305.1"/>
    </source>
</evidence>
<evidence type="ECO:0000256" key="1">
    <source>
        <dbReference type="ARBA" id="ARBA00008520"/>
    </source>
</evidence>
<comment type="similarity">
    <text evidence="1">Belongs to the bacterial solute-binding protein 1 family.</text>
</comment>
<dbReference type="InterPro" id="IPR006311">
    <property type="entry name" value="TAT_signal"/>
</dbReference>
<protein>
    <submittedName>
        <fullName evidence="5">Extracellular solute-binding protein</fullName>
    </submittedName>
</protein>
<keyword evidence="2" id="KW-0813">Transport</keyword>
<evidence type="ECO:0000256" key="2">
    <source>
        <dbReference type="ARBA" id="ARBA00022448"/>
    </source>
</evidence>
<gene>
    <name evidence="5" type="ORF">HKD39_00925</name>
</gene>
<proteinExistence type="inferred from homology"/>
<evidence type="ECO:0000256" key="3">
    <source>
        <dbReference type="ARBA" id="ARBA00022729"/>
    </source>
</evidence>
<dbReference type="EMBL" id="JABEND010000001">
    <property type="protein sequence ID" value="NNG34305.1"/>
    <property type="molecule type" value="Genomic_DNA"/>
</dbReference>
<accession>A0A849A147</accession>
<feature type="compositionally biased region" description="Gly residues" evidence="4">
    <location>
        <begin position="66"/>
        <end position="77"/>
    </location>
</feature>
<dbReference type="SUPFAM" id="SSF53850">
    <property type="entry name" value="Periplasmic binding protein-like II"/>
    <property type="match status" value="1"/>
</dbReference>
<dbReference type="PANTHER" id="PTHR30061:SF50">
    <property type="entry name" value="MALTOSE_MALTODEXTRIN-BINDING PERIPLASMIC PROTEIN"/>
    <property type="match status" value="1"/>
</dbReference>